<dbReference type="AlphaFoldDB" id="X1T767"/>
<evidence type="ECO:0000313" key="1">
    <source>
        <dbReference type="EMBL" id="GAJ01104.1"/>
    </source>
</evidence>
<name>X1T767_9ZZZZ</name>
<organism evidence="1">
    <name type="scientific">marine sediment metagenome</name>
    <dbReference type="NCBI Taxonomy" id="412755"/>
    <lineage>
        <taxon>unclassified sequences</taxon>
        <taxon>metagenomes</taxon>
        <taxon>ecological metagenomes</taxon>
    </lineage>
</organism>
<sequence>STKTVELYSEKKEKYYPKIITIKIDKKLKMNFVPYLVYDDILDIFSYNKKILLEGKQTPS</sequence>
<gene>
    <name evidence="1" type="ORF">S12H4_29957</name>
</gene>
<reference evidence="1" key="1">
    <citation type="journal article" date="2014" name="Front. Microbiol.">
        <title>High frequency of phylogenetically diverse reductive dehalogenase-homologous genes in deep subseafloor sedimentary metagenomes.</title>
        <authorList>
            <person name="Kawai M."/>
            <person name="Futagami T."/>
            <person name="Toyoda A."/>
            <person name="Takaki Y."/>
            <person name="Nishi S."/>
            <person name="Hori S."/>
            <person name="Arai W."/>
            <person name="Tsubouchi T."/>
            <person name="Morono Y."/>
            <person name="Uchiyama I."/>
            <person name="Ito T."/>
            <person name="Fujiyama A."/>
            <person name="Inagaki F."/>
            <person name="Takami H."/>
        </authorList>
    </citation>
    <scope>NUCLEOTIDE SEQUENCE</scope>
    <source>
        <strain evidence="1">Expedition CK06-06</strain>
    </source>
</reference>
<proteinExistence type="predicted"/>
<accession>X1T767</accession>
<feature type="non-terminal residue" evidence="1">
    <location>
        <position position="1"/>
    </location>
</feature>
<protein>
    <submittedName>
        <fullName evidence="1">Uncharacterized protein</fullName>
    </submittedName>
</protein>
<dbReference type="EMBL" id="BARW01017323">
    <property type="protein sequence ID" value="GAJ01104.1"/>
    <property type="molecule type" value="Genomic_DNA"/>
</dbReference>
<comment type="caution">
    <text evidence="1">The sequence shown here is derived from an EMBL/GenBank/DDBJ whole genome shotgun (WGS) entry which is preliminary data.</text>
</comment>